<dbReference type="OrthoDB" id="10063692at2759"/>
<evidence type="ECO:0000256" key="1">
    <source>
        <dbReference type="ARBA" id="ARBA00000707"/>
    </source>
</evidence>
<feature type="compositionally biased region" description="Pro residues" evidence="11">
    <location>
        <begin position="238"/>
        <end position="252"/>
    </location>
</feature>
<evidence type="ECO:0000256" key="7">
    <source>
        <dbReference type="ARBA" id="ARBA00022807"/>
    </source>
</evidence>
<dbReference type="PRINTS" id="PR01233">
    <property type="entry name" value="JOSEPHIN"/>
</dbReference>
<evidence type="ECO:0000256" key="9">
    <source>
        <dbReference type="ARBA" id="ARBA00023163"/>
    </source>
</evidence>
<gene>
    <name evidence="13" type="ORF">EW146_g3149</name>
</gene>
<keyword evidence="10" id="KW-0539">Nucleus</keyword>
<comment type="caution">
    <text evidence="13">The sequence shown here is derived from an EMBL/GenBank/DDBJ whole genome shotgun (WGS) entry which is preliminary data.</text>
</comment>
<dbReference type="GO" id="GO:0005634">
    <property type="term" value="C:nucleus"/>
    <property type="evidence" value="ECO:0007669"/>
    <property type="project" value="UniProtKB-SubCell"/>
</dbReference>
<dbReference type="Proteomes" id="UP000310158">
    <property type="component" value="Unassembled WGS sequence"/>
</dbReference>
<feature type="compositionally biased region" description="Acidic residues" evidence="11">
    <location>
        <begin position="426"/>
        <end position="436"/>
    </location>
</feature>
<dbReference type="Pfam" id="PF02099">
    <property type="entry name" value="Josephin"/>
    <property type="match status" value="1"/>
</dbReference>
<evidence type="ECO:0000256" key="10">
    <source>
        <dbReference type="ARBA" id="ARBA00023242"/>
    </source>
</evidence>
<dbReference type="PANTHER" id="PTHR14159">
    <property type="entry name" value="ATAXIN-3-RELATED"/>
    <property type="match status" value="1"/>
</dbReference>
<dbReference type="SMART" id="SM01246">
    <property type="entry name" value="Josephin"/>
    <property type="match status" value="1"/>
</dbReference>
<dbReference type="InterPro" id="IPR003903">
    <property type="entry name" value="UIM_dom"/>
</dbReference>
<feature type="domain" description="Josephin" evidence="12">
    <location>
        <begin position="5"/>
        <end position="138"/>
    </location>
</feature>
<keyword evidence="14" id="KW-1185">Reference proteome</keyword>
<evidence type="ECO:0000313" key="14">
    <source>
        <dbReference type="Proteomes" id="UP000310158"/>
    </source>
</evidence>
<evidence type="ECO:0000256" key="11">
    <source>
        <dbReference type="SAM" id="MobiDB-lite"/>
    </source>
</evidence>
<feature type="compositionally biased region" description="Basic and acidic residues" evidence="11">
    <location>
        <begin position="445"/>
        <end position="456"/>
    </location>
</feature>
<feature type="region of interest" description="Disordered" evidence="11">
    <location>
        <begin position="156"/>
        <end position="181"/>
    </location>
</feature>
<feature type="compositionally biased region" description="Low complexity" evidence="11">
    <location>
        <begin position="224"/>
        <end position="237"/>
    </location>
</feature>
<evidence type="ECO:0000256" key="3">
    <source>
        <dbReference type="ARBA" id="ARBA00012759"/>
    </source>
</evidence>
<keyword evidence="8" id="KW-0805">Transcription regulation</keyword>
<keyword evidence="7" id="KW-0788">Thiol protease</keyword>
<evidence type="ECO:0000259" key="12">
    <source>
        <dbReference type="SMART" id="SM01246"/>
    </source>
</evidence>
<name>A0A4S4LYR5_9AGAM</name>
<dbReference type="PANTHER" id="PTHR14159:SF0">
    <property type="entry name" value="ATAXIN-3-RELATED"/>
    <property type="match status" value="1"/>
</dbReference>
<reference evidence="13 14" key="1">
    <citation type="submission" date="2019-02" db="EMBL/GenBank/DDBJ databases">
        <title>Genome sequencing of the rare red list fungi Bondarzewia mesenterica.</title>
        <authorList>
            <person name="Buettner E."/>
            <person name="Kellner H."/>
        </authorList>
    </citation>
    <scope>NUCLEOTIDE SEQUENCE [LARGE SCALE GENOMIC DNA]</scope>
    <source>
        <strain evidence="13 14">DSM 108281</strain>
    </source>
</reference>
<evidence type="ECO:0000256" key="5">
    <source>
        <dbReference type="ARBA" id="ARBA00022786"/>
    </source>
</evidence>
<dbReference type="EC" id="3.4.19.12" evidence="3"/>
<evidence type="ECO:0000256" key="6">
    <source>
        <dbReference type="ARBA" id="ARBA00022801"/>
    </source>
</evidence>
<evidence type="ECO:0000256" key="8">
    <source>
        <dbReference type="ARBA" id="ARBA00023015"/>
    </source>
</evidence>
<keyword evidence="6" id="KW-0378">Hydrolase</keyword>
<feature type="region of interest" description="Disordered" evidence="11">
    <location>
        <begin position="203"/>
        <end position="256"/>
    </location>
</feature>
<comment type="catalytic activity">
    <reaction evidence="1">
        <text>Thiol-dependent hydrolysis of ester, thioester, amide, peptide and isopeptide bonds formed by the C-terminal Gly of ubiquitin (a 76-residue protein attached to proteins as an intracellular targeting signal).</text>
        <dbReference type="EC" id="3.4.19.12"/>
    </reaction>
</comment>
<proteinExistence type="predicted"/>
<sequence length="464" mass="50779">MLTLERGQFTAPDLSSIARSLDALEQTYSDGDENRASTNMDDTGVWGLSLTRWRSEAMKPYQDRPHMQLAFILNLEQHWFTLRRFGSHSTREPGQNNGHWFNLNSFLEKPEWVSKTYLGMVLQQAESEGYSVFVVAPTSATAPLSLPRCAADELAQTLPEPSSAASSSRLSTTRTPHAPEGLEHEDYDLQAALQASLASGTFSGWERGPPIVNPASGSSGTRTPHASASTFGSSSSSLPPPAPAPAPEPQPSDPITASMARNQALLQRMQREQEYMLQEQYEEEVARMNIGVPRALGRPTETQGEEGEDELLRRAIAESEALARQREQAEDDMDVDVEGAEERRSQQPSRGPSAHLGGAVMSGDRVYDDDDEQLQAALKASLESVPAGFRVPELPASRAFVQPPATSIPSAGASDQHVRTSSMAETETETESEPETGSEVPTGNEQKEDLNLEEMRRRRLARFG</sequence>
<comment type="subcellular location">
    <subcellularLocation>
        <location evidence="2">Nucleus</location>
    </subcellularLocation>
</comment>
<dbReference type="AlphaFoldDB" id="A0A4S4LYR5"/>
<evidence type="ECO:0000256" key="2">
    <source>
        <dbReference type="ARBA" id="ARBA00004123"/>
    </source>
</evidence>
<dbReference type="EMBL" id="SGPL01000099">
    <property type="protein sequence ID" value="THH17732.1"/>
    <property type="molecule type" value="Genomic_DNA"/>
</dbReference>
<dbReference type="Gene3D" id="1.10.287.10">
    <property type="entry name" value="S15/NS1, RNA-binding"/>
    <property type="match status" value="1"/>
</dbReference>
<keyword evidence="9" id="KW-0804">Transcription</keyword>
<feature type="region of interest" description="Disordered" evidence="11">
    <location>
        <begin position="400"/>
        <end position="464"/>
    </location>
</feature>
<dbReference type="InterPro" id="IPR033865">
    <property type="entry name" value="Ataxin-3"/>
</dbReference>
<keyword evidence="4" id="KW-0645">Protease</keyword>
<evidence type="ECO:0000256" key="4">
    <source>
        <dbReference type="ARBA" id="ARBA00022670"/>
    </source>
</evidence>
<dbReference type="PROSITE" id="PS50330">
    <property type="entry name" value="UIM"/>
    <property type="match status" value="2"/>
</dbReference>
<accession>A0A4S4LYR5</accession>
<protein>
    <recommendedName>
        <fullName evidence="3">ubiquitinyl hydrolase 1</fullName>
        <ecNumber evidence="3">3.4.19.12</ecNumber>
    </recommendedName>
</protein>
<dbReference type="GO" id="GO:0006508">
    <property type="term" value="P:proteolysis"/>
    <property type="evidence" value="ECO:0007669"/>
    <property type="project" value="UniProtKB-KW"/>
</dbReference>
<dbReference type="InterPro" id="IPR006155">
    <property type="entry name" value="Josephin"/>
</dbReference>
<dbReference type="Gene3D" id="3.90.70.40">
    <property type="match status" value="1"/>
</dbReference>
<evidence type="ECO:0000313" key="13">
    <source>
        <dbReference type="EMBL" id="THH17732.1"/>
    </source>
</evidence>
<feature type="compositionally biased region" description="Low complexity" evidence="11">
    <location>
        <begin position="157"/>
        <end position="175"/>
    </location>
</feature>
<feature type="region of interest" description="Disordered" evidence="11">
    <location>
        <begin position="320"/>
        <end position="371"/>
    </location>
</feature>
<feature type="compositionally biased region" description="Acidic residues" evidence="11">
    <location>
        <begin position="329"/>
        <end position="339"/>
    </location>
</feature>
<keyword evidence="5" id="KW-0833">Ubl conjugation pathway</keyword>
<dbReference type="SMART" id="SM00726">
    <property type="entry name" value="UIM"/>
    <property type="match status" value="3"/>
</dbReference>
<dbReference type="GO" id="GO:0016579">
    <property type="term" value="P:protein deubiquitination"/>
    <property type="evidence" value="ECO:0007669"/>
    <property type="project" value="InterPro"/>
</dbReference>
<dbReference type="GO" id="GO:0004843">
    <property type="term" value="F:cysteine-type deubiquitinase activity"/>
    <property type="evidence" value="ECO:0007669"/>
    <property type="project" value="UniProtKB-EC"/>
</dbReference>
<organism evidence="13 14">
    <name type="scientific">Bondarzewia mesenterica</name>
    <dbReference type="NCBI Taxonomy" id="1095465"/>
    <lineage>
        <taxon>Eukaryota</taxon>
        <taxon>Fungi</taxon>
        <taxon>Dikarya</taxon>
        <taxon>Basidiomycota</taxon>
        <taxon>Agaricomycotina</taxon>
        <taxon>Agaricomycetes</taxon>
        <taxon>Russulales</taxon>
        <taxon>Bondarzewiaceae</taxon>
        <taxon>Bondarzewia</taxon>
    </lineage>
</organism>